<evidence type="ECO:0000313" key="12">
    <source>
        <dbReference type="Proteomes" id="UP000757435"/>
    </source>
</evidence>
<dbReference type="EMBL" id="JAHHHD010000017">
    <property type="protein sequence ID" value="MBW4660095.1"/>
    <property type="molecule type" value="Genomic_DNA"/>
</dbReference>
<dbReference type="GO" id="GO:0008237">
    <property type="term" value="F:metallopeptidase activity"/>
    <property type="evidence" value="ECO:0007669"/>
    <property type="project" value="UniProtKB-KW"/>
</dbReference>
<evidence type="ECO:0000256" key="10">
    <source>
        <dbReference type="PIRNR" id="PIRNR026671"/>
    </source>
</evidence>
<keyword evidence="2 9" id="KW-0645">Protease</keyword>
<reference evidence="11" key="2">
    <citation type="journal article" date="2022" name="Microbiol. Resour. Announc.">
        <title>Metagenome Sequencing to Explore Phylogenomics of Terrestrial Cyanobacteria.</title>
        <authorList>
            <person name="Ward R.D."/>
            <person name="Stajich J.E."/>
            <person name="Johansen J.R."/>
            <person name="Huntemann M."/>
            <person name="Clum A."/>
            <person name="Foster B."/>
            <person name="Foster B."/>
            <person name="Roux S."/>
            <person name="Palaniappan K."/>
            <person name="Varghese N."/>
            <person name="Mukherjee S."/>
            <person name="Reddy T.B.K."/>
            <person name="Daum C."/>
            <person name="Copeland A."/>
            <person name="Chen I.A."/>
            <person name="Ivanova N.N."/>
            <person name="Kyrpides N.C."/>
            <person name="Shapiro N."/>
            <person name="Eloe-Fadrosh E.A."/>
            <person name="Pietrasiak N."/>
        </authorList>
    </citation>
    <scope>NUCLEOTIDE SEQUENCE</scope>
    <source>
        <strain evidence="11">UHER 2000/2452</strain>
    </source>
</reference>
<dbReference type="Gene3D" id="3.30.1380.10">
    <property type="match status" value="1"/>
</dbReference>
<reference evidence="11" key="1">
    <citation type="submission" date="2021-05" db="EMBL/GenBank/DDBJ databases">
        <authorList>
            <person name="Pietrasiak N."/>
            <person name="Ward R."/>
            <person name="Stajich J.E."/>
            <person name="Kurbessoian T."/>
        </authorList>
    </citation>
    <scope>NUCLEOTIDE SEQUENCE</scope>
    <source>
        <strain evidence="11">UHER 2000/2452</strain>
    </source>
</reference>
<dbReference type="GO" id="GO:0006508">
    <property type="term" value="P:proteolysis"/>
    <property type="evidence" value="ECO:0007669"/>
    <property type="project" value="UniProtKB-KW"/>
</dbReference>
<accession>A0A951UN49</accession>
<evidence type="ECO:0000256" key="5">
    <source>
        <dbReference type="ARBA" id="ARBA00022833"/>
    </source>
</evidence>
<dbReference type="GO" id="GO:0160237">
    <property type="term" value="F:D-Ala-D-Ala dipeptidase activity"/>
    <property type="evidence" value="ECO:0007669"/>
    <property type="project" value="UniProtKB-EC"/>
</dbReference>
<evidence type="ECO:0000256" key="3">
    <source>
        <dbReference type="ARBA" id="ARBA00022723"/>
    </source>
</evidence>
<keyword evidence="6 9" id="KW-0224">Dipeptidase</keyword>
<feature type="binding site" evidence="9">
    <location>
        <position position="145"/>
    </location>
    <ligand>
        <name>Zn(2+)</name>
        <dbReference type="ChEBI" id="CHEBI:29105"/>
        <note>catalytic</note>
    </ligand>
</feature>
<dbReference type="InterPro" id="IPR000755">
    <property type="entry name" value="A_A_dipeptidase"/>
</dbReference>
<dbReference type="Proteomes" id="UP000757435">
    <property type="component" value="Unassembled WGS sequence"/>
</dbReference>
<dbReference type="EC" id="3.4.13.22" evidence="9 10"/>
<feature type="binding site" evidence="9">
    <location>
        <position position="152"/>
    </location>
    <ligand>
        <name>Zn(2+)</name>
        <dbReference type="ChEBI" id="CHEBI:29105"/>
        <note>catalytic</note>
    </ligand>
</feature>
<dbReference type="AlphaFoldDB" id="A0A951UN49"/>
<evidence type="ECO:0000256" key="2">
    <source>
        <dbReference type="ARBA" id="ARBA00022670"/>
    </source>
</evidence>
<gene>
    <name evidence="11" type="ORF">KME15_15575</name>
</gene>
<evidence type="ECO:0000256" key="1">
    <source>
        <dbReference type="ARBA" id="ARBA00001362"/>
    </source>
</evidence>
<protein>
    <recommendedName>
        <fullName evidence="9 10">D-alanyl-D-alanine dipeptidase</fullName>
        <shortName evidence="9 10">D-Ala-D-Ala dipeptidase</shortName>
        <ecNumber evidence="9 10">3.4.13.22</ecNumber>
    </recommendedName>
</protein>
<proteinExistence type="inferred from homology"/>
<keyword evidence="8 10" id="KW-0961">Cell wall biogenesis/degradation</keyword>
<dbReference type="CDD" id="cd14843">
    <property type="entry name" value="D-Ala-D-Ala_dipeptidase_like"/>
    <property type="match status" value="1"/>
</dbReference>
<evidence type="ECO:0000256" key="6">
    <source>
        <dbReference type="ARBA" id="ARBA00022997"/>
    </source>
</evidence>
<dbReference type="PANTHER" id="PTHR43126">
    <property type="entry name" value="D-ALANYL-D-ALANINE DIPEPTIDASE"/>
    <property type="match status" value="1"/>
</dbReference>
<comment type="function">
    <text evidence="9 10">Catalyzes hydrolysis of the D-alanyl-D-alanine dipeptide.</text>
</comment>
<feature type="active site" description="Proton donor/acceptor" evidence="9">
    <location>
        <position position="218"/>
    </location>
</feature>
<comment type="cofactor">
    <cofactor evidence="9">
        <name>Zn(2+)</name>
        <dbReference type="ChEBI" id="CHEBI:29105"/>
    </cofactor>
    <text evidence="9">Binds 1 zinc ion per subunit.</text>
</comment>
<comment type="similarity">
    <text evidence="9 10">Belongs to the peptidase M15D family.</text>
</comment>
<feature type="site" description="Transition state stabilizer" evidence="9">
    <location>
        <position position="77"/>
    </location>
</feature>
<evidence type="ECO:0000256" key="9">
    <source>
        <dbReference type="HAMAP-Rule" id="MF_01924"/>
    </source>
</evidence>
<evidence type="ECO:0000256" key="7">
    <source>
        <dbReference type="ARBA" id="ARBA00023049"/>
    </source>
</evidence>
<evidence type="ECO:0000313" key="11">
    <source>
        <dbReference type="EMBL" id="MBW4660095.1"/>
    </source>
</evidence>
<sequence length="249" mass="28228">MKPYQQVPIVECHEPLLPISSEFAIETPHPYVRLGAPYGEKSPYYLRQTVLERLLQAQDELQQSCPGWRIQIFDAYRPLIVQQYMVDYTFAETVAVMVADMVADMAADKGISSEQLTDEQRQNVWAQVYQFWAVPSSDPRMPPPHSTGAAVDVTLVNAEGLAIDMGSPIDEMSPRSHPNYFAKAANSHEVSDSAIFHAHRQILKCAMTSAGFQQHPNEWWHFSWGDQLWAWLVNQQQDGMAETARYGSI</sequence>
<comment type="caution">
    <text evidence="11">The sequence shown here is derived from an EMBL/GenBank/DDBJ whole genome shotgun (WGS) entry which is preliminary data.</text>
</comment>
<keyword evidence="5 9" id="KW-0862">Zinc</keyword>
<dbReference type="Pfam" id="PF01427">
    <property type="entry name" value="Peptidase_M15"/>
    <property type="match status" value="1"/>
</dbReference>
<keyword evidence="3 9" id="KW-0479">Metal-binding</keyword>
<dbReference type="SUPFAM" id="SSF55166">
    <property type="entry name" value="Hedgehog/DD-peptidase"/>
    <property type="match status" value="1"/>
</dbReference>
<dbReference type="GO" id="GO:0071555">
    <property type="term" value="P:cell wall organization"/>
    <property type="evidence" value="ECO:0007669"/>
    <property type="project" value="UniProtKB-KW"/>
</dbReference>
<evidence type="ECO:0000256" key="4">
    <source>
        <dbReference type="ARBA" id="ARBA00022801"/>
    </source>
</evidence>
<keyword evidence="7 9" id="KW-0482">Metalloprotease</keyword>
<comment type="catalytic activity">
    <reaction evidence="1 9 10">
        <text>D-alanyl-D-alanine + H2O = 2 D-alanine</text>
        <dbReference type="Rhea" id="RHEA:20661"/>
        <dbReference type="ChEBI" id="CHEBI:15377"/>
        <dbReference type="ChEBI" id="CHEBI:57416"/>
        <dbReference type="ChEBI" id="CHEBI:57822"/>
        <dbReference type="EC" id="3.4.13.22"/>
    </reaction>
</comment>
<dbReference type="GO" id="GO:0008270">
    <property type="term" value="F:zinc ion binding"/>
    <property type="evidence" value="ECO:0007669"/>
    <property type="project" value="UniProtKB-UniRule"/>
</dbReference>
<dbReference type="HAMAP" id="MF_01924">
    <property type="entry name" value="A_A_dipeptidase"/>
    <property type="match status" value="1"/>
</dbReference>
<organism evidence="11 12">
    <name type="scientific">Drouetiella hepatica Uher 2000/2452</name>
    <dbReference type="NCBI Taxonomy" id="904376"/>
    <lineage>
        <taxon>Bacteria</taxon>
        <taxon>Bacillati</taxon>
        <taxon>Cyanobacteriota</taxon>
        <taxon>Cyanophyceae</taxon>
        <taxon>Oculatellales</taxon>
        <taxon>Oculatellaceae</taxon>
        <taxon>Drouetiella</taxon>
    </lineage>
</organism>
<keyword evidence="4 9" id="KW-0378">Hydrolase</keyword>
<evidence type="ECO:0000256" key="8">
    <source>
        <dbReference type="ARBA" id="ARBA00023316"/>
    </source>
</evidence>
<dbReference type="InterPro" id="IPR009045">
    <property type="entry name" value="Zn_M74/Hedgehog-like"/>
</dbReference>
<dbReference type="PIRSF" id="PIRSF026671">
    <property type="entry name" value="AA_dipeptidase"/>
    <property type="match status" value="1"/>
</dbReference>
<feature type="binding site" evidence="9">
    <location>
        <position position="221"/>
    </location>
    <ligand>
        <name>Zn(2+)</name>
        <dbReference type="ChEBI" id="CHEBI:29105"/>
        <note>catalytic</note>
    </ligand>
</feature>
<name>A0A951UN49_9CYAN</name>
<dbReference type="PANTHER" id="PTHR43126:SF2">
    <property type="entry name" value="D-ALANYL-D-ALANINE DIPEPTIDASE"/>
    <property type="match status" value="1"/>
</dbReference>